<sequence>MLPQMTLTSSLAFVAFLMCFSFSVNQQPYNYSTASVPTSWTNLPSLTYNFELYSGETVRSLLRQNTHGLSFAAGFYCFPPCKSFFLSIYIISEIDDNPNYYFPLQVIWSANRARPVSENATLHLTSKDGLTLLDSDGSLVWSTNVMNRSVTGINITEAGNLVLFDINNLIIWQSFDHPTDCLVMGQTLEGGMRIIANSSSTDLAESQFYLTLLADGLYGFVNSNPPLEYFPYHTSYSTSNRTVDKSAFIKYMNGSLTILSPNLSSYPYIFEIPPAISIQYMRFESDGHLRVYDYDTYDWKMVSDLFNYMDFYMDNCDYPTVCGHYGICDNEQCTCPTVTGTSENYFKPVDNRRPELGCFAITNITCQDVKNHRLLDLTSISYFNTVDNNVAFEATEETCKKACLEDCKCKAALFQSSPFQSSNGNSSDGECLILQEVFSFKNQPDDSRSSAYIKG</sequence>
<dbReference type="PROSITE" id="PS50948">
    <property type="entry name" value="PAN"/>
    <property type="match status" value="1"/>
</dbReference>
<evidence type="ECO:0000256" key="4">
    <source>
        <dbReference type="ARBA" id="ARBA00023170"/>
    </source>
</evidence>
<dbReference type="OrthoDB" id="1884773at2759"/>
<dbReference type="CDD" id="cd00028">
    <property type="entry name" value="B_lectin"/>
    <property type="match status" value="1"/>
</dbReference>
<evidence type="ECO:0000259" key="8">
    <source>
        <dbReference type="PROSITE" id="PS50927"/>
    </source>
</evidence>
<dbReference type="GO" id="GO:0016020">
    <property type="term" value="C:membrane"/>
    <property type="evidence" value="ECO:0007669"/>
    <property type="project" value="UniProtKB-SubCell"/>
</dbReference>
<dbReference type="SMART" id="SM00108">
    <property type="entry name" value="B_lectin"/>
    <property type="match status" value="1"/>
</dbReference>
<feature type="signal peptide" evidence="7">
    <location>
        <begin position="1"/>
        <end position="26"/>
    </location>
</feature>
<evidence type="ECO:0000256" key="1">
    <source>
        <dbReference type="ARBA" id="ARBA00004479"/>
    </source>
</evidence>
<dbReference type="SUPFAM" id="SSF51110">
    <property type="entry name" value="alpha-D-mannose-specific plant lectins"/>
    <property type="match status" value="1"/>
</dbReference>
<gene>
    <name evidence="10" type="ORF">FCM35_KLT10543</name>
</gene>
<comment type="subcellular location">
    <subcellularLocation>
        <location evidence="1">Membrane</location>
        <topology evidence="1">Single-pass type I membrane protein</topology>
    </subcellularLocation>
</comment>
<dbReference type="InterPro" id="IPR035446">
    <property type="entry name" value="SLSG/EP1"/>
</dbReference>
<comment type="catalytic activity">
    <reaction evidence="5">
        <text>L-threonyl-[protein] + ATP = O-phospho-L-threonyl-[protein] + ADP + H(+)</text>
        <dbReference type="Rhea" id="RHEA:46608"/>
        <dbReference type="Rhea" id="RHEA-COMP:11060"/>
        <dbReference type="Rhea" id="RHEA-COMP:11605"/>
        <dbReference type="ChEBI" id="CHEBI:15378"/>
        <dbReference type="ChEBI" id="CHEBI:30013"/>
        <dbReference type="ChEBI" id="CHEBI:30616"/>
        <dbReference type="ChEBI" id="CHEBI:61977"/>
        <dbReference type="ChEBI" id="CHEBI:456216"/>
        <dbReference type="EC" id="2.7.11.1"/>
    </reaction>
</comment>
<evidence type="ECO:0000259" key="9">
    <source>
        <dbReference type="PROSITE" id="PS50948"/>
    </source>
</evidence>
<keyword evidence="11" id="KW-1185">Reference proteome</keyword>
<dbReference type="InterPro" id="IPR001480">
    <property type="entry name" value="Bulb-type_lectin_dom"/>
</dbReference>
<feature type="domain" description="Bulb-type lectin" evidence="8">
    <location>
        <begin position="43"/>
        <end position="176"/>
    </location>
</feature>
<feature type="domain" description="Apple" evidence="9">
    <location>
        <begin position="366"/>
        <end position="455"/>
    </location>
</feature>
<evidence type="ECO:0000313" key="10">
    <source>
        <dbReference type="EMBL" id="KAF3325472.1"/>
    </source>
</evidence>
<comment type="caution">
    <text evidence="10">The sequence shown here is derived from an EMBL/GenBank/DDBJ whole genome shotgun (WGS) entry which is preliminary data.</text>
</comment>
<evidence type="ECO:0000256" key="7">
    <source>
        <dbReference type="SAM" id="SignalP"/>
    </source>
</evidence>
<dbReference type="InterPro" id="IPR051343">
    <property type="entry name" value="G-type_lectin_kinases/EP1-like"/>
</dbReference>
<evidence type="ECO:0000256" key="5">
    <source>
        <dbReference type="ARBA" id="ARBA00047899"/>
    </source>
</evidence>
<accession>A0A833QTV1</accession>
<proteinExistence type="predicted"/>
<evidence type="ECO:0000313" key="11">
    <source>
        <dbReference type="Proteomes" id="UP000623129"/>
    </source>
</evidence>
<comment type="catalytic activity">
    <reaction evidence="6">
        <text>L-seryl-[protein] + ATP = O-phospho-L-seryl-[protein] + ADP + H(+)</text>
        <dbReference type="Rhea" id="RHEA:17989"/>
        <dbReference type="Rhea" id="RHEA-COMP:9863"/>
        <dbReference type="Rhea" id="RHEA-COMP:11604"/>
        <dbReference type="ChEBI" id="CHEBI:15378"/>
        <dbReference type="ChEBI" id="CHEBI:29999"/>
        <dbReference type="ChEBI" id="CHEBI:30616"/>
        <dbReference type="ChEBI" id="CHEBI:83421"/>
        <dbReference type="ChEBI" id="CHEBI:456216"/>
        <dbReference type="EC" id="2.7.11.1"/>
    </reaction>
</comment>
<dbReference type="InterPro" id="IPR036426">
    <property type="entry name" value="Bulb-type_lectin_dom_sf"/>
</dbReference>
<keyword evidence="3 7" id="KW-0732">Signal</keyword>
<dbReference type="GO" id="GO:0051707">
    <property type="term" value="P:response to other organism"/>
    <property type="evidence" value="ECO:0007669"/>
    <property type="project" value="UniProtKB-ARBA"/>
</dbReference>
<reference evidence="10" key="1">
    <citation type="submission" date="2020-01" db="EMBL/GenBank/DDBJ databases">
        <title>Genome sequence of Kobresia littledalei, the first chromosome-level genome in the family Cyperaceae.</title>
        <authorList>
            <person name="Qu G."/>
        </authorList>
    </citation>
    <scope>NUCLEOTIDE SEQUENCE</scope>
    <source>
        <strain evidence="10">C.B.Clarke</strain>
        <tissue evidence="10">Leaf</tissue>
    </source>
</reference>
<keyword evidence="4" id="KW-0675">Receptor</keyword>
<dbReference type="AlphaFoldDB" id="A0A833QTV1"/>
<dbReference type="PROSITE" id="PS50927">
    <property type="entry name" value="BULB_LECTIN"/>
    <property type="match status" value="1"/>
</dbReference>
<organism evidence="10 11">
    <name type="scientific">Carex littledalei</name>
    <dbReference type="NCBI Taxonomy" id="544730"/>
    <lineage>
        <taxon>Eukaryota</taxon>
        <taxon>Viridiplantae</taxon>
        <taxon>Streptophyta</taxon>
        <taxon>Embryophyta</taxon>
        <taxon>Tracheophyta</taxon>
        <taxon>Spermatophyta</taxon>
        <taxon>Magnoliopsida</taxon>
        <taxon>Liliopsida</taxon>
        <taxon>Poales</taxon>
        <taxon>Cyperaceae</taxon>
        <taxon>Cyperoideae</taxon>
        <taxon>Cariceae</taxon>
        <taxon>Carex</taxon>
        <taxon>Carex subgen. Euthyceras</taxon>
    </lineage>
</organism>
<dbReference type="EMBL" id="SWLB01000020">
    <property type="protein sequence ID" value="KAF3325472.1"/>
    <property type="molecule type" value="Genomic_DNA"/>
</dbReference>
<dbReference type="PANTHER" id="PTHR47976:SF30">
    <property type="entry name" value="RECEPTOR-LIKE SERINE_THREONINE-PROTEIN KINASE"/>
    <property type="match status" value="1"/>
</dbReference>
<evidence type="ECO:0000256" key="3">
    <source>
        <dbReference type="ARBA" id="ARBA00022729"/>
    </source>
</evidence>
<dbReference type="Pfam" id="PF01453">
    <property type="entry name" value="B_lectin"/>
    <property type="match status" value="1"/>
</dbReference>
<dbReference type="Gene3D" id="2.90.10.30">
    <property type="match status" value="1"/>
</dbReference>
<dbReference type="GO" id="GO:0004674">
    <property type="term" value="F:protein serine/threonine kinase activity"/>
    <property type="evidence" value="ECO:0007669"/>
    <property type="project" value="UniProtKB-EC"/>
</dbReference>
<dbReference type="InterPro" id="IPR003609">
    <property type="entry name" value="Pan_app"/>
</dbReference>
<dbReference type="EC" id="2.7.11.1" evidence="2"/>
<dbReference type="FunFam" id="2.90.10.30:FF:000003">
    <property type="entry name" value="Os04g0303100 protein"/>
    <property type="match status" value="1"/>
</dbReference>
<dbReference type="Proteomes" id="UP000623129">
    <property type="component" value="Unassembled WGS sequence"/>
</dbReference>
<name>A0A833QTV1_9POAL</name>
<protein>
    <recommendedName>
        <fullName evidence="2">non-specific serine/threonine protein kinase</fullName>
        <ecNumber evidence="2">2.7.11.1</ecNumber>
    </recommendedName>
</protein>
<evidence type="ECO:0000256" key="6">
    <source>
        <dbReference type="ARBA" id="ARBA00048679"/>
    </source>
</evidence>
<evidence type="ECO:0000256" key="2">
    <source>
        <dbReference type="ARBA" id="ARBA00012513"/>
    </source>
</evidence>
<dbReference type="PIRSF" id="PIRSF002686">
    <property type="entry name" value="SLG"/>
    <property type="match status" value="1"/>
</dbReference>
<dbReference type="PANTHER" id="PTHR47976">
    <property type="entry name" value="G-TYPE LECTIN S-RECEPTOR-LIKE SERINE/THREONINE-PROTEIN KINASE SD2-5"/>
    <property type="match status" value="1"/>
</dbReference>
<feature type="chain" id="PRO_5033003191" description="non-specific serine/threonine protein kinase" evidence="7">
    <location>
        <begin position="27"/>
        <end position="455"/>
    </location>
</feature>